<comment type="caution">
    <text evidence="1">The sequence shown here is derived from an EMBL/GenBank/DDBJ whole genome shotgun (WGS) entry which is preliminary data.</text>
</comment>
<accession>A0AAD7E0A0</accession>
<sequence length="78" mass="8353">MCTKVFFTSGSFFFLSPRSRNSRVPGLAGFLTAGVASCCAWRRPKRTRDLSPGGAAGAFGVGRPDFSLRVLIFIYSAG</sequence>
<gene>
    <name evidence="1" type="ORF">B0H17DRAFT_1045113</name>
</gene>
<evidence type="ECO:0000313" key="2">
    <source>
        <dbReference type="Proteomes" id="UP001221757"/>
    </source>
</evidence>
<dbReference type="AlphaFoldDB" id="A0AAD7E0A0"/>
<evidence type="ECO:0000313" key="1">
    <source>
        <dbReference type="EMBL" id="KAJ7701921.1"/>
    </source>
</evidence>
<organism evidence="1 2">
    <name type="scientific">Mycena rosella</name>
    <name type="common">Pink bonnet</name>
    <name type="synonym">Agaricus rosellus</name>
    <dbReference type="NCBI Taxonomy" id="1033263"/>
    <lineage>
        <taxon>Eukaryota</taxon>
        <taxon>Fungi</taxon>
        <taxon>Dikarya</taxon>
        <taxon>Basidiomycota</taxon>
        <taxon>Agaricomycotina</taxon>
        <taxon>Agaricomycetes</taxon>
        <taxon>Agaricomycetidae</taxon>
        <taxon>Agaricales</taxon>
        <taxon>Marasmiineae</taxon>
        <taxon>Mycenaceae</taxon>
        <taxon>Mycena</taxon>
    </lineage>
</organism>
<keyword evidence="2" id="KW-1185">Reference proteome</keyword>
<dbReference type="Proteomes" id="UP001221757">
    <property type="component" value="Unassembled WGS sequence"/>
</dbReference>
<dbReference type="EMBL" id="JARKIE010000016">
    <property type="protein sequence ID" value="KAJ7701921.1"/>
    <property type="molecule type" value="Genomic_DNA"/>
</dbReference>
<proteinExistence type="predicted"/>
<name>A0AAD7E0A0_MYCRO</name>
<protein>
    <submittedName>
        <fullName evidence="1">Uncharacterized protein</fullName>
    </submittedName>
</protein>
<reference evidence="1" key="1">
    <citation type="submission" date="2023-03" db="EMBL/GenBank/DDBJ databases">
        <title>Massive genome expansion in bonnet fungi (Mycena s.s.) driven by repeated elements and novel gene families across ecological guilds.</title>
        <authorList>
            <consortium name="Lawrence Berkeley National Laboratory"/>
            <person name="Harder C.B."/>
            <person name="Miyauchi S."/>
            <person name="Viragh M."/>
            <person name="Kuo A."/>
            <person name="Thoen E."/>
            <person name="Andreopoulos B."/>
            <person name="Lu D."/>
            <person name="Skrede I."/>
            <person name="Drula E."/>
            <person name="Henrissat B."/>
            <person name="Morin E."/>
            <person name="Kohler A."/>
            <person name="Barry K."/>
            <person name="LaButti K."/>
            <person name="Morin E."/>
            <person name="Salamov A."/>
            <person name="Lipzen A."/>
            <person name="Mereny Z."/>
            <person name="Hegedus B."/>
            <person name="Baldrian P."/>
            <person name="Stursova M."/>
            <person name="Weitz H."/>
            <person name="Taylor A."/>
            <person name="Grigoriev I.V."/>
            <person name="Nagy L.G."/>
            <person name="Martin F."/>
            <person name="Kauserud H."/>
        </authorList>
    </citation>
    <scope>NUCLEOTIDE SEQUENCE</scope>
    <source>
        <strain evidence="1">CBHHK067</strain>
    </source>
</reference>